<dbReference type="SUPFAM" id="SSF103612">
    <property type="entry name" value="SBT domain"/>
    <property type="match status" value="1"/>
</dbReference>
<dbReference type="Gene3D" id="4.10.1100.10">
    <property type="entry name" value="Transcription factor, SBP-box domain"/>
    <property type="match status" value="1"/>
</dbReference>
<keyword evidence="13" id="KW-1185">Reference proteome</keyword>
<name>A0AAE1ITH0_9FABA</name>
<proteinExistence type="predicted"/>
<dbReference type="InterPro" id="IPR036893">
    <property type="entry name" value="SBP_sf"/>
</dbReference>
<organism evidence="12 13">
    <name type="scientific">Acacia crassicarpa</name>
    <name type="common">northern wattle</name>
    <dbReference type="NCBI Taxonomy" id="499986"/>
    <lineage>
        <taxon>Eukaryota</taxon>
        <taxon>Viridiplantae</taxon>
        <taxon>Streptophyta</taxon>
        <taxon>Embryophyta</taxon>
        <taxon>Tracheophyta</taxon>
        <taxon>Spermatophyta</taxon>
        <taxon>Magnoliopsida</taxon>
        <taxon>eudicotyledons</taxon>
        <taxon>Gunneridae</taxon>
        <taxon>Pentapetalae</taxon>
        <taxon>rosids</taxon>
        <taxon>fabids</taxon>
        <taxon>Fabales</taxon>
        <taxon>Fabaceae</taxon>
        <taxon>Caesalpinioideae</taxon>
        <taxon>mimosoid clade</taxon>
        <taxon>Acacieae</taxon>
        <taxon>Acacia</taxon>
    </lineage>
</organism>
<evidence type="ECO:0000256" key="6">
    <source>
        <dbReference type="ARBA" id="ARBA00023125"/>
    </source>
</evidence>
<dbReference type="AlphaFoldDB" id="A0AAE1ITH0"/>
<evidence type="ECO:0000256" key="8">
    <source>
        <dbReference type="ARBA" id="ARBA00023242"/>
    </source>
</evidence>
<dbReference type="PANTHER" id="PTHR31251:SF160">
    <property type="entry name" value="SBP-TYPE DOMAIN-CONTAINING PROTEIN"/>
    <property type="match status" value="1"/>
</dbReference>
<evidence type="ECO:0000313" key="12">
    <source>
        <dbReference type="EMBL" id="KAK4257271.1"/>
    </source>
</evidence>
<evidence type="ECO:0000256" key="5">
    <source>
        <dbReference type="ARBA" id="ARBA00023015"/>
    </source>
</evidence>
<keyword evidence="5" id="KW-0805">Transcription regulation</keyword>
<dbReference type="Proteomes" id="UP001293593">
    <property type="component" value="Unassembled WGS sequence"/>
</dbReference>
<protein>
    <recommendedName>
        <fullName evidence="11">SBP-type domain-containing protein</fullName>
    </recommendedName>
</protein>
<feature type="domain" description="SBP-type" evidence="11">
    <location>
        <begin position="170"/>
        <end position="247"/>
    </location>
</feature>
<dbReference type="FunFam" id="4.10.1100.10:FF:000001">
    <property type="entry name" value="Squamosa promoter-binding-like protein 14"/>
    <property type="match status" value="1"/>
</dbReference>
<feature type="region of interest" description="Disordered" evidence="10">
    <location>
        <begin position="1"/>
        <end position="29"/>
    </location>
</feature>
<dbReference type="EMBL" id="JAWXYG010000012">
    <property type="protein sequence ID" value="KAK4257271.1"/>
    <property type="molecule type" value="Genomic_DNA"/>
</dbReference>
<reference evidence="12" key="1">
    <citation type="submission" date="2023-10" db="EMBL/GenBank/DDBJ databases">
        <title>Chromosome-level genome of the transformable northern wattle, Acacia crassicarpa.</title>
        <authorList>
            <person name="Massaro I."/>
            <person name="Sinha N.R."/>
            <person name="Poethig S."/>
            <person name="Leichty A.R."/>
        </authorList>
    </citation>
    <scope>NUCLEOTIDE SEQUENCE</scope>
    <source>
        <strain evidence="12">Acra3RX</strain>
        <tissue evidence="12">Leaf</tissue>
    </source>
</reference>
<dbReference type="PANTHER" id="PTHR31251">
    <property type="entry name" value="SQUAMOSA PROMOTER-BINDING-LIKE PROTEIN 4"/>
    <property type="match status" value="1"/>
</dbReference>
<dbReference type="Pfam" id="PF03110">
    <property type="entry name" value="SBP"/>
    <property type="match status" value="1"/>
</dbReference>
<evidence type="ECO:0000313" key="13">
    <source>
        <dbReference type="Proteomes" id="UP001293593"/>
    </source>
</evidence>
<keyword evidence="2" id="KW-0479">Metal-binding</keyword>
<keyword evidence="3 9" id="KW-0863">Zinc-finger</keyword>
<keyword evidence="8" id="KW-0539">Nucleus</keyword>
<feature type="region of interest" description="Disordered" evidence="10">
    <location>
        <begin position="538"/>
        <end position="567"/>
    </location>
</feature>
<evidence type="ECO:0000256" key="10">
    <source>
        <dbReference type="SAM" id="MobiDB-lite"/>
    </source>
</evidence>
<evidence type="ECO:0000256" key="1">
    <source>
        <dbReference type="ARBA" id="ARBA00004123"/>
    </source>
</evidence>
<evidence type="ECO:0000256" key="2">
    <source>
        <dbReference type="ARBA" id="ARBA00022723"/>
    </source>
</evidence>
<comment type="caution">
    <text evidence="12">The sequence shown here is derived from an EMBL/GenBank/DDBJ whole genome shotgun (WGS) entry which is preliminary data.</text>
</comment>
<evidence type="ECO:0000256" key="9">
    <source>
        <dbReference type="PROSITE-ProRule" id="PRU00470"/>
    </source>
</evidence>
<dbReference type="GO" id="GO:0005634">
    <property type="term" value="C:nucleus"/>
    <property type="evidence" value="ECO:0007669"/>
    <property type="project" value="UniProtKB-SubCell"/>
</dbReference>
<comment type="subcellular location">
    <subcellularLocation>
        <location evidence="1">Nucleus</location>
    </subcellularLocation>
</comment>
<feature type="compositionally biased region" description="Basic and acidic residues" evidence="10">
    <location>
        <begin position="538"/>
        <end position="561"/>
    </location>
</feature>
<dbReference type="InterPro" id="IPR004333">
    <property type="entry name" value="SBP_dom"/>
</dbReference>
<keyword evidence="7" id="KW-0804">Transcription</keyword>
<dbReference type="PROSITE" id="PS51141">
    <property type="entry name" value="ZF_SBP"/>
    <property type="match status" value="1"/>
</dbReference>
<evidence type="ECO:0000256" key="4">
    <source>
        <dbReference type="ARBA" id="ARBA00022833"/>
    </source>
</evidence>
<dbReference type="GO" id="GO:0008270">
    <property type="term" value="F:zinc ion binding"/>
    <property type="evidence" value="ECO:0007669"/>
    <property type="project" value="UniProtKB-KW"/>
</dbReference>
<evidence type="ECO:0000256" key="7">
    <source>
        <dbReference type="ARBA" id="ARBA00023163"/>
    </source>
</evidence>
<feature type="compositionally biased region" description="Polar residues" evidence="10">
    <location>
        <begin position="14"/>
        <end position="29"/>
    </location>
</feature>
<feature type="compositionally biased region" description="Polar residues" evidence="10">
    <location>
        <begin position="148"/>
        <end position="157"/>
    </location>
</feature>
<sequence length="567" mass="61884">MESWSYDSEEKGFVSNNTLSPPNTLSRSKGSILGWELKSPSGISSDMLSSDQPNIGNQGFEEMGFPEMLGKQLSDDPIGSVSNRKLEGGPFMTAAAPIAISGVEDSNSKLSNSVVESNGRDSLIDLKLGRFGDPRESMDSAFSKGTPILSSSESSAPTKRVRGSGIHSQTAHCQVYGCNKDLSGSKDYHKRHKVCEIHSKTAKVIVNGIEQRFCQQCSRFHLLAEFDDGKRSCRKRLAGHNERRRKPQVGIHSGKAGRLLHSYSDSRFQSTMLTTASFIRQEILPTGTLHSDKYGTNDWWRPIKNEDGTNFRHLPAVPITNGRPQSRSLFPPYTERQFPFLHENIATSSTGSIFCENNSQYPPPPPAMGPNSGAQSLFQDTSLRSEDFNVYDTTSTIQGLSGVSDSGCALSLLSSQSQNSSSHSSGIPLARPLFVPSGSHSNYSQSQLTDKIIGISSQASTTSAEVSDRFRSEMNPAATDGSHLSPVLISDNSNILHFEMAGGMFQGPGFVNMKDGLSCEDGPTIDLLQLSSQLQRVEHQRQSSSQAKRDNDSTLDEERKQCGRHLC</sequence>
<feature type="region of interest" description="Disordered" evidence="10">
    <location>
        <begin position="138"/>
        <end position="165"/>
    </location>
</feature>
<evidence type="ECO:0000256" key="3">
    <source>
        <dbReference type="ARBA" id="ARBA00022771"/>
    </source>
</evidence>
<gene>
    <name evidence="12" type="ORF">QN277_006881</name>
</gene>
<dbReference type="InterPro" id="IPR044817">
    <property type="entry name" value="SBP-like"/>
</dbReference>
<keyword evidence="4" id="KW-0862">Zinc</keyword>
<evidence type="ECO:0000259" key="11">
    <source>
        <dbReference type="PROSITE" id="PS51141"/>
    </source>
</evidence>
<accession>A0AAE1ITH0</accession>
<keyword evidence="6" id="KW-0238">DNA-binding</keyword>
<dbReference type="GO" id="GO:0003677">
    <property type="term" value="F:DNA binding"/>
    <property type="evidence" value="ECO:0007669"/>
    <property type="project" value="UniProtKB-KW"/>
</dbReference>